<keyword evidence="2" id="KW-1185">Reference proteome</keyword>
<protein>
    <recommendedName>
        <fullName evidence="3">Integrase catalytic domain-containing protein</fullName>
    </recommendedName>
</protein>
<sequence>IVLDEFMVAHQKTTPYHPQENGITEAFDEILSHTLTKICDVGRKDWDDKVLAVLW</sequence>
<dbReference type="InterPro" id="IPR012337">
    <property type="entry name" value="RNaseH-like_sf"/>
</dbReference>
<dbReference type="Gene3D" id="3.30.420.10">
    <property type="entry name" value="Ribonuclease H-like superfamily/Ribonuclease H"/>
    <property type="match status" value="1"/>
</dbReference>
<gene>
    <name evidence="1" type="ORF">KI387_028673</name>
</gene>
<evidence type="ECO:0000313" key="2">
    <source>
        <dbReference type="Proteomes" id="UP000824469"/>
    </source>
</evidence>
<feature type="non-terminal residue" evidence="1">
    <location>
        <position position="1"/>
    </location>
</feature>
<dbReference type="AlphaFoldDB" id="A0AA38C887"/>
<evidence type="ECO:0008006" key="3">
    <source>
        <dbReference type="Google" id="ProtNLM"/>
    </source>
</evidence>
<organism evidence="1 2">
    <name type="scientific">Taxus chinensis</name>
    <name type="common">Chinese yew</name>
    <name type="synonym">Taxus wallichiana var. chinensis</name>
    <dbReference type="NCBI Taxonomy" id="29808"/>
    <lineage>
        <taxon>Eukaryota</taxon>
        <taxon>Viridiplantae</taxon>
        <taxon>Streptophyta</taxon>
        <taxon>Embryophyta</taxon>
        <taxon>Tracheophyta</taxon>
        <taxon>Spermatophyta</taxon>
        <taxon>Pinopsida</taxon>
        <taxon>Pinidae</taxon>
        <taxon>Conifers II</taxon>
        <taxon>Cupressales</taxon>
        <taxon>Taxaceae</taxon>
        <taxon>Taxus</taxon>
    </lineage>
</organism>
<dbReference type="GO" id="GO:0003676">
    <property type="term" value="F:nucleic acid binding"/>
    <property type="evidence" value="ECO:0007669"/>
    <property type="project" value="InterPro"/>
</dbReference>
<proteinExistence type="predicted"/>
<dbReference type="EMBL" id="JAHRHJ020000010">
    <property type="protein sequence ID" value="KAH9296991.1"/>
    <property type="molecule type" value="Genomic_DNA"/>
</dbReference>
<dbReference type="SUPFAM" id="SSF53098">
    <property type="entry name" value="Ribonuclease H-like"/>
    <property type="match status" value="1"/>
</dbReference>
<dbReference type="InterPro" id="IPR036397">
    <property type="entry name" value="RNaseH_sf"/>
</dbReference>
<name>A0AA38C887_TAXCH</name>
<evidence type="ECO:0000313" key="1">
    <source>
        <dbReference type="EMBL" id="KAH9296991.1"/>
    </source>
</evidence>
<accession>A0AA38C887</accession>
<reference evidence="1 2" key="1">
    <citation type="journal article" date="2021" name="Nat. Plants">
        <title>The Taxus genome provides insights into paclitaxel biosynthesis.</title>
        <authorList>
            <person name="Xiong X."/>
            <person name="Gou J."/>
            <person name="Liao Q."/>
            <person name="Li Y."/>
            <person name="Zhou Q."/>
            <person name="Bi G."/>
            <person name="Li C."/>
            <person name="Du R."/>
            <person name="Wang X."/>
            <person name="Sun T."/>
            <person name="Guo L."/>
            <person name="Liang H."/>
            <person name="Lu P."/>
            <person name="Wu Y."/>
            <person name="Zhang Z."/>
            <person name="Ro D.K."/>
            <person name="Shang Y."/>
            <person name="Huang S."/>
            <person name="Yan J."/>
        </authorList>
    </citation>
    <scope>NUCLEOTIDE SEQUENCE [LARGE SCALE GENOMIC DNA]</scope>
    <source>
        <strain evidence="1">Ta-2019</strain>
    </source>
</reference>
<comment type="caution">
    <text evidence="1">The sequence shown here is derived from an EMBL/GenBank/DDBJ whole genome shotgun (WGS) entry which is preliminary data.</text>
</comment>
<dbReference type="Proteomes" id="UP000824469">
    <property type="component" value="Unassembled WGS sequence"/>
</dbReference>
<feature type="non-terminal residue" evidence="1">
    <location>
        <position position="55"/>
    </location>
</feature>